<evidence type="ECO:0000313" key="12">
    <source>
        <dbReference type="Proteomes" id="UP001214576"/>
    </source>
</evidence>
<feature type="region of interest" description="Disordered" evidence="10">
    <location>
        <begin position="167"/>
        <end position="195"/>
    </location>
</feature>
<feature type="coiled-coil region" evidence="9">
    <location>
        <begin position="42"/>
        <end position="69"/>
    </location>
</feature>
<dbReference type="GO" id="GO:0098882">
    <property type="term" value="F:structural constituent of presynaptic active zone"/>
    <property type="evidence" value="ECO:0007669"/>
    <property type="project" value="TreeGrafter"/>
</dbReference>
<keyword evidence="12" id="KW-1185">Reference proteome</keyword>
<dbReference type="AlphaFoldDB" id="A0AAD4TVA8"/>
<comment type="subcellular location">
    <subcellularLocation>
        <location evidence="1">Cytoplasm</location>
        <location evidence="1">Cytoskeleton</location>
    </subcellularLocation>
    <subcellularLocation>
        <location evidence="8">Presynapse</location>
    </subcellularLocation>
</comment>
<evidence type="ECO:0000256" key="9">
    <source>
        <dbReference type="SAM" id="Coils"/>
    </source>
</evidence>
<accession>A0AAD4TVA8</accession>
<keyword evidence="2" id="KW-0963">Cytoplasm</keyword>
<dbReference type="GO" id="GO:0048167">
    <property type="term" value="P:regulation of synaptic plasticity"/>
    <property type="evidence" value="ECO:0007669"/>
    <property type="project" value="TreeGrafter"/>
</dbReference>
<protein>
    <submittedName>
        <fullName evidence="11">Uncharacterized protein</fullName>
    </submittedName>
</protein>
<evidence type="ECO:0000256" key="1">
    <source>
        <dbReference type="ARBA" id="ARBA00004245"/>
    </source>
</evidence>
<evidence type="ECO:0000256" key="8">
    <source>
        <dbReference type="ARBA" id="ARBA00034106"/>
    </source>
</evidence>
<name>A0AAD4TVA8_OVIAM</name>
<organism evidence="11 12">
    <name type="scientific">Ovis ammon polii</name>
    <dbReference type="NCBI Taxonomy" id="230172"/>
    <lineage>
        <taxon>Eukaryota</taxon>
        <taxon>Metazoa</taxon>
        <taxon>Chordata</taxon>
        <taxon>Craniata</taxon>
        <taxon>Vertebrata</taxon>
        <taxon>Euteleostomi</taxon>
        <taxon>Mammalia</taxon>
        <taxon>Eutheria</taxon>
        <taxon>Laurasiatheria</taxon>
        <taxon>Artiodactyla</taxon>
        <taxon>Ruminantia</taxon>
        <taxon>Pecora</taxon>
        <taxon>Bovidae</taxon>
        <taxon>Caprinae</taxon>
        <taxon>Ovis</taxon>
    </lineage>
</organism>
<dbReference type="Pfam" id="PF10174">
    <property type="entry name" value="Cast"/>
    <property type="match status" value="1"/>
</dbReference>
<dbReference type="InterPro" id="IPR019323">
    <property type="entry name" value="ELKS/CAST"/>
</dbReference>
<keyword evidence="7" id="KW-0966">Cell projection</keyword>
<dbReference type="Proteomes" id="UP001214576">
    <property type="component" value="Unassembled WGS sequence"/>
</dbReference>
<dbReference type="PANTHER" id="PTHR18861">
    <property type="entry name" value="ELKS/RAB6-INTERACTING/CAST PROTEIN"/>
    <property type="match status" value="1"/>
</dbReference>
<gene>
    <name evidence="11" type="ORF">MG293_017590</name>
</gene>
<keyword evidence="4" id="KW-0770">Synapse</keyword>
<keyword evidence="6" id="KW-0206">Cytoskeleton</keyword>
<dbReference type="GO" id="GO:0030424">
    <property type="term" value="C:axon"/>
    <property type="evidence" value="ECO:0007669"/>
    <property type="project" value="UniProtKB-SubCell"/>
</dbReference>
<dbReference type="GO" id="GO:0007274">
    <property type="term" value="P:neuromuscular synaptic transmission"/>
    <property type="evidence" value="ECO:0007669"/>
    <property type="project" value="TreeGrafter"/>
</dbReference>
<reference evidence="11" key="1">
    <citation type="submission" date="2022-03" db="EMBL/GenBank/DDBJ databases">
        <title>Genomic analyses of argali, domestic sheep and their hybrids provide insights into chromosomal evolution, heterosis and genetic basis of agronomic traits.</title>
        <authorList>
            <person name="Li M."/>
        </authorList>
    </citation>
    <scope>NUCLEOTIDE SEQUENCE</scope>
    <source>
        <strain evidence="11">CAU-MHL-2022a</strain>
        <tissue evidence="11">Skin</tissue>
    </source>
</reference>
<keyword evidence="3" id="KW-0597">Phosphoprotein</keyword>
<dbReference type="EMBL" id="JAKZEL010000022">
    <property type="protein sequence ID" value="KAI4532325.1"/>
    <property type="molecule type" value="Genomic_DNA"/>
</dbReference>
<evidence type="ECO:0000256" key="7">
    <source>
        <dbReference type="ARBA" id="ARBA00023273"/>
    </source>
</evidence>
<evidence type="ECO:0000256" key="2">
    <source>
        <dbReference type="ARBA" id="ARBA00022490"/>
    </source>
</evidence>
<dbReference type="GO" id="GO:0048788">
    <property type="term" value="C:cytoskeleton of presynaptic active zone"/>
    <property type="evidence" value="ECO:0007669"/>
    <property type="project" value="TreeGrafter"/>
</dbReference>
<evidence type="ECO:0000256" key="10">
    <source>
        <dbReference type="SAM" id="MobiDB-lite"/>
    </source>
</evidence>
<keyword evidence="5 9" id="KW-0175">Coiled coil</keyword>
<evidence type="ECO:0000313" key="11">
    <source>
        <dbReference type="EMBL" id="KAI4532325.1"/>
    </source>
</evidence>
<evidence type="ECO:0000256" key="5">
    <source>
        <dbReference type="ARBA" id="ARBA00023054"/>
    </source>
</evidence>
<evidence type="ECO:0000256" key="4">
    <source>
        <dbReference type="ARBA" id="ARBA00023018"/>
    </source>
</evidence>
<sequence>MDSLGMDLGIKKTFEYFHDIGFSTQEALLAAISEKDANIALLELSASKKKKTQEEVMALKREKDRLVHQLKQQGTSSCEDCINGVLLSLAVLEDRRSGVIVMLPPVWDMEIRIHQLVYQFVHHYKSTSQSVTVIDRLGSLSQLIAKATHNCRLDFMFGKQGFVESHCPPREGSSHSSPSPGPVTSQRPDSRPLDSPLALSVRCRMGFCD</sequence>
<evidence type="ECO:0000256" key="3">
    <source>
        <dbReference type="ARBA" id="ARBA00022553"/>
    </source>
</evidence>
<comment type="caution">
    <text evidence="11">The sequence shown here is derived from an EMBL/GenBank/DDBJ whole genome shotgun (WGS) entry which is preliminary data.</text>
</comment>
<dbReference type="PANTHER" id="PTHR18861:SF3">
    <property type="entry name" value="ERC PROTEIN 2"/>
    <property type="match status" value="1"/>
</dbReference>
<evidence type="ECO:0000256" key="6">
    <source>
        <dbReference type="ARBA" id="ARBA00023212"/>
    </source>
</evidence>
<proteinExistence type="predicted"/>